<proteinExistence type="predicted"/>
<sequence length="31" mass="3553">MKSPGEPTTRLILYHHTQNGTTVLDSRFQHS</sequence>
<protein>
    <submittedName>
        <fullName evidence="1">Uncharacterized protein</fullName>
    </submittedName>
</protein>
<feature type="non-terminal residue" evidence="1">
    <location>
        <position position="31"/>
    </location>
</feature>
<evidence type="ECO:0000313" key="1">
    <source>
        <dbReference type="EMBL" id="SVB42053.1"/>
    </source>
</evidence>
<dbReference type="AlphaFoldDB" id="A0A382DWH7"/>
<dbReference type="EMBL" id="UINC01041162">
    <property type="protein sequence ID" value="SVB42053.1"/>
    <property type="molecule type" value="Genomic_DNA"/>
</dbReference>
<gene>
    <name evidence="1" type="ORF">METZ01_LOCUS194907</name>
</gene>
<organism evidence="1">
    <name type="scientific">marine metagenome</name>
    <dbReference type="NCBI Taxonomy" id="408172"/>
    <lineage>
        <taxon>unclassified sequences</taxon>
        <taxon>metagenomes</taxon>
        <taxon>ecological metagenomes</taxon>
    </lineage>
</organism>
<accession>A0A382DWH7</accession>
<reference evidence="1" key="1">
    <citation type="submission" date="2018-05" db="EMBL/GenBank/DDBJ databases">
        <authorList>
            <person name="Lanie J.A."/>
            <person name="Ng W.-L."/>
            <person name="Kazmierczak K.M."/>
            <person name="Andrzejewski T.M."/>
            <person name="Davidsen T.M."/>
            <person name="Wayne K.J."/>
            <person name="Tettelin H."/>
            <person name="Glass J.I."/>
            <person name="Rusch D."/>
            <person name="Podicherti R."/>
            <person name="Tsui H.-C.T."/>
            <person name="Winkler M.E."/>
        </authorList>
    </citation>
    <scope>NUCLEOTIDE SEQUENCE</scope>
</reference>
<name>A0A382DWH7_9ZZZZ</name>